<dbReference type="GO" id="GO:0043235">
    <property type="term" value="C:receptor complex"/>
    <property type="evidence" value="ECO:0000318"/>
    <property type="project" value="GO_Central"/>
</dbReference>
<dbReference type="PRINTS" id="PR00109">
    <property type="entry name" value="TYRKINASE"/>
</dbReference>
<dbReference type="RefSeq" id="XP_009018359.1">
    <property type="nucleotide sequence ID" value="XM_009020111.1"/>
</dbReference>
<dbReference type="KEGG" id="hro:HELRODRAFT_146217"/>
<dbReference type="InterPro" id="IPR020635">
    <property type="entry name" value="Tyr_kinase_cat_dom"/>
</dbReference>
<feature type="domain" description="Protein kinase" evidence="1">
    <location>
        <begin position="1"/>
        <end position="126"/>
    </location>
</feature>
<accession>T1EJQ9</accession>
<dbReference type="GO" id="GO:0004714">
    <property type="term" value="F:transmembrane receptor protein tyrosine kinase activity"/>
    <property type="evidence" value="ECO:0000318"/>
    <property type="project" value="GO_Central"/>
</dbReference>
<proteinExistence type="predicted"/>
<dbReference type="Gene3D" id="1.10.510.10">
    <property type="entry name" value="Transferase(Phosphotransferase) domain 1"/>
    <property type="match status" value="1"/>
</dbReference>
<reference evidence="4" key="1">
    <citation type="submission" date="2012-12" db="EMBL/GenBank/DDBJ databases">
        <authorList>
            <person name="Hellsten U."/>
            <person name="Grimwood J."/>
            <person name="Chapman J.A."/>
            <person name="Shapiro H."/>
            <person name="Aerts A."/>
            <person name="Otillar R.P."/>
            <person name="Terry A.Y."/>
            <person name="Boore J.L."/>
            <person name="Simakov O."/>
            <person name="Marletaz F."/>
            <person name="Cho S.-J."/>
            <person name="Edsinger-Gonzales E."/>
            <person name="Havlak P."/>
            <person name="Kuo D.-H."/>
            <person name="Larsson T."/>
            <person name="Lv J."/>
            <person name="Arendt D."/>
            <person name="Savage R."/>
            <person name="Osoegawa K."/>
            <person name="de Jong P."/>
            <person name="Lindberg D.R."/>
            <person name="Seaver E.C."/>
            <person name="Weisblat D.A."/>
            <person name="Putnam N.H."/>
            <person name="Grigoriev I.V."/>
            <person name="Rokhsar D.S."/>
        </authorList>
    </citation>
    <scope>NUCLEOTIDE SEQUENCE</scope>
</reference>
<dbReference type="InParanoid" id="T1EJQ9"/>
<dbReference type="GO" id="GO:0005886">
    <property type="term" value="C:plasma membrane"/>
    <property type="evidence" value="ECO:0000318"/>
    <property type="project" value="GO_Central"/>
</dbReference>
<dbReference type="InterPro" id="IPR000719">
    <property type="entry name" value="Prot_kinase_dom"/>
</dbReference>
<keyword evidence="4" id="KW-1185">Reference proteome</keyword>
<dbReference type="PANTHER" id="PTHR24416:SF564">
    <property type="entry name" value="MACROPHAGE-STIMULATING PROTEIN RECEPTOR"/>
    <property type="match status" value="1"/>
</dbReference>
<organism evidence="3 4">
    <name type="scientific">Helobdella robusta</name>
    <name type="common">Californian leech</name>
    <dbReference type="NCBI Taxonomy" id="6412"/>
    <lineage>
        <taxon>Eukaryota</taxon>
        <taxon>Metazoa</taxon>
        <taxon>Spiralia</taxon>
        <taxon>Lophotrochozoa</taxon>
        <taxon>Annelida</taxon>
        <taxon>Clitellata</taxon>
        <taxon>Hirudinea</taxon>
        <taxon>Rhynchobdellida</taxon>
        <taxon>Glossiphoniidae</taxon>
        <taxon>Helobdella</taxon>
    </lineage>
</organism>
<dbReference type="PROSITE" id="PS50011">
    <property type="entry name" value="PROTEIN_KINASE_DOM"/>
    <property type="match status" value="1"/>
</dbReference>
<dbReference type="GeneID" id="20196809"/>
<evidence type="ECO:0000313" key="3">
    <source>
        <dbReference type="EnsemblMetazoa" id="HelroP146217"/>
    </source>
</evidence>
<dbReference type="Proteomes" id="UP000015101">
    <property type="component" value="Unassembled WGS sequence"/>
</dbReference>
<sequence length="127" mass="14896">IKISDLAKHMTAYSDDYYTCRSSNNGSPLPIRWMAPEVLLLNKKTIKSDVWSFAVTFWEILTLNRTKPYDWLTNEQLIERLHSSSSFDLLLPQPAPCPKEIYDMLLQCWSPDPDKRPNFSDLHFFIQ</sequence>
<dbReference type="CTD" id="20196809"/>
<dbReference type="Pfam" id="PF07714">
    <property type="entry name" value="PK_Tyr_Ser-Thr"/>
    <property type="match status" value="1"/>
</dbReference>
<evidence type="ECO:0000313" key="4">
    <source>
        <dbReference type="Proteomes" id="UP000015101"/>
    </source>
</evidence>
<dbReference type="eggNOG" id="KOG1094">
    <property type="taxonomic scope" value="Eukaryota"/>
</dbReference>
<dbReference type="SUPFAM" id="SSF56112">
    <property type="entry name" value="Protein kinase-like (PK-like)"/>
    <property type="match status" value="1"/>
</dbReference>
<dbReference type="AlphaFoldDB" id="T1EJQ9"/>
<dbReference type="GO" id="GO:0007399">
    <property type="term" value="P:nervous system development"/>
    <property type="evidence" value="ECO:0000318"/>
    <property type="project" value="GO_Central"/>
</dbReference>
<protein>
    <recommendedName>
        <fullName evidence="1">Protein kinase domain-containing protein</fullName>
    </recommendedName>
</protein>
<dbReference type="EnsemblMetazoa" id="HelroT146217">
    <property type="protein sequence ID" value="HelroP146217"/>
    <property type="gene ID" value="HelroG146217"/>
</dbReference>
<dbReference type="OMA" id="MIRECWH"/>
<dbReference type="InterPro" id="IPR001245">
    <property type="entry name" value="Ser-Thr/Tyr_kinase_cat_dom"/>
</dbReference>
<reference evidence="3" key="3">
    <citation type="submission" date="2015-06" db="UniProtKB">
        <authorList>
            <consortium name="EnsemblMetazoa"/>
        </authorList>
    </citation>
    <scope>IDENTIFICATION</scope>
</reference>
<dbReference type="InterPro" id="IPR050122">
    <property type="entry name" value="RTK"/>
</dbReference>
<dbReference type="InterPro" id="IPR011009">
    <property type="entry name" value="Kinase-like_dom_sf"/>
</dbReference>
<evidence type="ECO:0000313" key="2">
    <source>
        <dbReference type="EMBL" id="ESO03802.1"/>
    </source>
</evidence>
<evidence type="ECO:0000259" key="1">
    <source>
        <dbReference type="PROSITE" id="PS50011"/>
    </source>
</evidence>
<dbReference type="HOGENOM" id="CLU_000288_7_40_1"/>
<name>T1EJQ9_HELRO</name>
<dbReference type="EMBL" id="AMQM01004563">
    <property type="status" value="NOT_ANNOTATED_CDS"/>
    <property type="molecule type" value="Genomic_DNA"/>
</dbReference>
<dbReference type="EMBL" id="KB096590">
    <property type="protein sequence ID" value="ESO03802.1"/>
    <property type="molecule type" value="Genomic_DNA"/>
</dbReference>
<dbReference type="GO" id="GO:0016477">
    <property type="term" value="P:cell migration"/>
    <property type="evidence" value="ECO:0000318"/>
    <property type="project" value="GO_Central"/>
</dbReference>
<reference evidence="2 4" key="2">
    <citation type="journal article" date="2013" name="Nature">
        <title>Insights into bilaterian evolution from three spiralian genomes.</title>
        <authorList>
            <person name="Simakov O."/>
            <person name="Marletaz F."/>
            <person name="Cho S.J."/>
            <person name="Edsinger-Gonzales E."/>
            <person name="Havlak P."/>
            <person name="Hellsten U."/>
            <person name="Kuo D.H."/>
            <person name="Larsson T."/>
            <person name="Lv J."/>
            <person name="Arendt D."/>
            <person name="Savage R."/>
            <person name="Osoegawa K."/>
            <person name="de Jong P."/>
            <person name="Grimwood J."/>
            <person name="Chapman J.A."/>
            <person name="Shapiro H."/>
            <person name="Aerts A."/>
            <person name="Otillar R.P."/>
            <person name="Terry A.Y."/>
            <person name="Boore J.L."/>
            <person name="Grigoriev I.V."/>
            <person name="Lindberg D.R."/>
            <person name="Seaver E.C."/>
            <person name="Weisblat D.A."/>
            <person name="Putnam N.H."/>
            <person name="Rokhsar D.S."/>
        </authorList>
    </citation>
    <scope>NUCLEOTIDE SEQUENCE</scope>
</reference>
<dbReference type="GO" id="GO:0007169">
    <property type="term" value="P:cell surface receptor protein tyrosine kinase signaling pathway"/>
    <property type="evidence" value="ECO:0000318"/>
    <property type="project" value="GO_Central"/>
</dbReference>
<dbReference type="PANTHER" id="PTHR24416">
    <property type="entry name" value="TYROSINE-PROTEIN KINASE RECEPTOR"/>
    <property type="match status" value="1"/>
</dbReference>
<gene>
    <name evidence="3" type="primary">20196809</name>
    <name evidence="2" type="ORF">HELRODRAFT_146217</name>
</gene>
<dbReference type="GO" id="GO:0005524">
    <property type="term" value="F:ATP binding"/>
    <property type="evidence" value="ECO:0007669"/>
    <property type="project" value="InterPro"/>
</dbReference>
<dbReference type="SMART" id="SM00219">
    <property type="entry name" value="TyrKc"/>
    <property type="match status" value="1"/>
</dbReference>
<dbReference type="OrthoDB" id="6071166at2759"/>